<evidence type="ECO:0000313" key="1">
    <source>
        <dbReference type="EMBL" id="ALK85831.1"/>
    </source>
</evidence>
<evidence type="ECO:0008006" key="4">
    <source>
        <dbReference type="Google" id="ProtNLM"/>
    </source>
</evidence>
<dbReference type="EMBL" id="CP013020">
    <property type="protein sequence ID" value="ALK85831.1"/>
    <property type="molecule type" value="Genomic_DNA"/>
</dbReference>
<reference evidence="3" key="1">
    <citation type="submission" date="2015-10" db="EMBL/GenBank/DDBJ databases">
        <title>Extensive mobilome-driven genome diversification in gut-associated Bacteroides vulgatus mpk.</title>
        <authorList>
            <person name="Beier S."/>
            <person name="Lange A."/>
            <person name="Huson D.H."/>
            <person name="Frick J.-S."/>
            <person name="Autenrieth I.B."/>
        </authorList>
    </citation>
    <scope>NUCLEOTIDE SEQUENCE [LARGE SCALE GENOMIC DNA]</scope>
    <source>
        <strain evidence="3">mpk</strain>
    </source>
</reference>
<protein>
    <recommendedName>
        <fullName evidence="4">Response receiver domain-containing protein</fullName>
    </recommendedName>
</protein>
<evidence type="ECO:0000313" key="3">
    <source>
        <dbReference type="Proteomes" id="UP000061587"/>
    </source>
</evidence>
<dbReference type="Proteomes" id="UP000736888">
    <property type="component" value="Unassembled WGS sequence"/>
</dbReference>
<proteinExistence type="predicted"/>
<accession>A0A0P0LBP8</accession>
<reference evidence="2" key="3">
    <citation type="submission" date="2021-06" db="EMBL/GenBank/DDBJ databases">
        <title>Collection of gut derived symbiotic bacterial strains cultured from healthy donors.</title>
        <authorList>
            <person name="Lin H."/>
            <person name="Littmann E."/>
            <person name="Pamer E.G."/>
        </authorList>
    </citation>
    <scope>NUCLEOTIDE SEQUENCE</scope>
    <source>
        <strain evidence="2">MSK.6.33</strain>
    </source>
</reference>
<organism evidence="1 3">
    <name type="scientific">Phocaeicola vulgatus</name>
    <name type="common">Bacteroides vulgatus</name>
    <dbReference type="NCBI Taxonomy" id="821"/>
    <lineage>
        <taxon>Bacteria</taxon>
        <taxon>Pseudomonadati</taxon>
        <taxon>Bacteroidota</taxon>
        <taxon>Bacteroidia</taxon>
        <taxon>Bacteroidales</taxon>
        <taxon>Bacteroidaceae</taxon>
        <taxon>Phocaeicola</taxon>
    </lineage>
</organism>
<dbReference type="RefSeq" id="WP_057099248.1">
    <property type="nucleotide sequence ID" value="NZ_JAHPYS010000012.1"/>
</dbReference>
<gene>
    <name evidence="1" type="ORF">BvMPK_3261</name>
    <name evidence="2" type="ORF">KTG10_07470</name>
</gene>
<dbReference type="EMBL" id="JAHPYS010000012">
    <property type="protein sequence ID" value="MBU9138592.1"/>
    <property type="molecule type" value="Genomic_DNA"/>
</dbReference>
<dbReference type="Proteomes" id="UP000061587">
    <property type="component" value="Chromosome"/>
</dbReference>
<dbReference type="AlphaFoldDB" id="A0A0P0LBP8"/>
<dbReference type="PATRIC" id="fig|821.40.peg.3924"/>
<name>A0A0P0LBP8_PHOVU</name>
<evidence type="ECO:0000313" key="2">
    <source>
        <dbReference type="EMBL" id="MBU9138592.1"/>
    </source>
</evidence>
<sequence length="415" mass="49191">MKQINVLWIDDQNQSEDCKTFRLKMSRNGIKLIPFQDWETGKKYLINHRDEISAIVLDCYCKLNSNDIENPKFLKNVISEIEGLTTKYGKLFPWFILSAGNKENFSTIMEYSVSDSRERWDKDWKQVYYSKFNIDNIEKLYSNILNVATLERTYKIREVYKDVFDILDSDNFEKGSSSILLKILRPLHYSDEQAGFDSFLHYNQLRQFVEKMFKTCYNQGLLPDECFKGESVNLWESYNYLSGNDLKHNNIRYGEKGESVLPDIYSKVIGQILFVSNEFSHSIKSEYVELTDEETTYVRRFFEEIGTSYFLFGYALQLCDIVIWLDKYIREHDFKSNRAKIKRLKKSCIEDYKDKTFTVSRDENGNLYCGESCILFKNLKLNEGDIIRPKEVRNNTNLGTNKRYLFICLTYEKEQ</sequence>
<reference evidence="1 3" key="2">
    <citation type="journal article" date="2016" name="Genome Biol. Evol.">
        <title>Extensive mobilome-driven genome diversification in mouse gut-associated Bacteroides vulgatus mpk.</title>
        <authorList>
            <person name="Lange A."/>
            <person name="Beier S."/>
            <person name="Steimle A."/>
            <person name="Autenrieth I.B."/>
            <person name="Huson D.H."/>
            <person name="Frick J.S."/>
        </authorList>
    </citation>
    <scope>NUCLEOTIDE SEQUENCE [LARGE SCALE GENOMIC DNA]</scope>
    <source>
        <strain evidence="3">mpk</strain>
        <strain evidence="1">Mpk</strain>
    </source>
</reference>